<dbReference type="InterPro" id="IPR002579">
    <property type="entry name" value="Met_Sox_Rdtase_MsrB_dom"/>
</dbReference>
<dbReference type="PROSITE" id="PS51790">
    <property type="entry name" value="MSRB"/>
    <property type="match status" value="1"/>
</dbReference>
<comment type="catalytic activity">
    <reaction evidence="3">
        <text>L-methionyl-[protein] + [thioredoxin]-disulfide + H2O = L-methionyl-(R)-S-oxide-[protein] + [thioredoxin]-dithiol</text>
        <dbReference type="Rhea" id="RHEA:24164"/>
        <dbReference type="Rhea" id="RHEA-COMP:10698"/>
        <dbReference type="Rhea" id="RHEA-COMP:10700"/>
        <dbReference type="Rhea" id="RHEA-COMP:12313"/>
        <dbReference type="Rhea" id="RHEA-COMP:12314"/>
        <dbReference type="ChEBI" id="CHEBI:15377"/>
        <dbReference type="ChEBI" id="CHEBI:16044"/>
        <dbReference type="ChEBI" id="CHEBI:29950"/>
        <dbReference type="ChEBI" id="CHEBI:45764"/>
        <dbReference type="ChEBI" id="CHEBI:50058"/>
        <dbReference type="EC" id="1.8.4.12"/>
    </reaction>
</comment>
<organism evidence="5 6">
    <name type="scientific">Franzmannia pantelleriensis</name>
    <dbReference type="NCBI Taxonomy" id="48727"/>
    <lineage>
        <taxon>Bacteria</taxon>
        <taxon>Pseudomonadati</taxon>
        <taxon>Pseudomonadota</taxon>
        <taxon>Gammaproteobacteria</taxon>
        <taxon>Oceanospirillales</taxon>
        <taxon>Halomonadaceae</taxon>
        <taxon>Franzmannia</taxon>
    </lineage>
</organism>
<evidence type="ECO:0000256" key="3">
    <source>
        <dbReference type="ARBA" id="ARBA00048488"/>
    </source>
</evidence>
<dbReference type="PANTHER" id="PTHR10173:SF57">
    <property type="entry name" value="PEPTIDE-METHIONINE (R)-S-OXIDE REDUCTASE"/>
    <property type="match status" value="1"/>
</dbReference>
<dbReference type="OrthoDB" id="9785497at2"/>
<dbReference type="EMBL" id="FNGH01000002">
    <property type="protein sequence ID" value="SDL02510.1"/>
    <property type="molecule type" value="Genomic_DNA"/>
</dbReference>
<dbReference type="InterPro" id="IPR011057">
    <property type="entry name" value="Mss4-like_sf"/>
</dbReference>
<protein>
    <recommendedName>
        <fullName evidence="1">peptide-methionine (R)-S-oxide reductase</fullName>
        <ecNumber evidence="1">1.8.4.12</ecNumber>
    </recommendedName>
</protein>
<dbReference type="Proteomes" id="UP000199107">
    <property type="component" value="Unassembled WGS sequence"/>
</dbReference>
<name>A0A1G9GP86_9GAMM</name>
<proteinExistence type="predicted"/>
<dbReference type="SUPFAM" id="SSF51316">
    <property type="entry name" value="Mss4-like"/>
    <property type="match status" value="1"/>
</dbReference>
<dbReference type="InterPro" id="IPR028427">
    <property type="entry name" value="Met_Sox_Rdtase_MsrB"/>
</dbReference>
<dbReference type="GO" id="GO:0030091">
    <property type="term" value="P:protein repair"/>
    <property type="evidence" value="ECO:0007669"/>
    <property type="project" value="InterPro"/>
</dbReference>
<accession>A0A1G9GP86</accession>
<dbReference type="AlphaFoldDB" id="A0A1G9GP86"/>
<dbReference type="EC" id="1.8.4.12" evidence="1"/>
<keyword evidence="6" id="KW-1185">Reference proteome</keyword>
<keyword evidence="2" id="KW-0560">Oxidoreductase</keyword>
<evidence type="ECO:0000313" key="6">
    <source>
        <dbReference type="Proteomes" id="UP000199107"/>
    </source>
</evidence>
<dbReference type="GO" id="GO:0033743">
    <property type="term" value="F:peptide-methionine (R)-S-oxide reductase activity"/>
    <property type="evidence" value="ECO:0007669"/>
    <property type="project" value="UniProtKB-EC"/>
</dbReference>
<dbReference type="GO" id="GO:0005737">
    <property type="term" value="C:cytoplasm"/>
    <property type="evidence" value="ECO:0007669"/>
    <property type="project" value="TreeGrafter"/>
</dbReference>
<evidence type="ECO:0000259" key="4">
    <source>
        <dbReference type="PROSITE" id="PS51790"/>
    </source>
</evidence>
<dbReference type="RefSeq" id="WP_089657068.1">
    <property type="nucleotide sequence ID" value="NZ_FNGH01000002.1"/>
</dbReference>
<dbReference type="STRING" id="48727.SAMN05192555_102210"/>
<dbReference type="NCBIfam" id="TIGR00357">
    <property type="entry name" value="peptide-methionine (R)-S-oxide reductase MsrB"/>
    <property type="match status" value="1"/>
</dbReference>
<feature type="domain" description="MsrB" evidence="4">
    <location>
        <begin position="44"/>
        <end position="165"/>
    </location>
</feature>
<evidence type="ECO:0000256" key="1">
    <source>
        <dbReference type="ARBA" id="ARBA00012499"/>
    </source>
</evidence>
<dbReference type="Gene3D" id="2.170.150.20">
    <property type="entry name" value="Peptide methionine sulfoxide reductase"/>
    <property type="match status" value="1"/>
</dbReference>
<dbReference type="Pfam" id="PF01641">
    <property type="entry name" value="SelR"/>
    <property type="match status" value="1"/>
</dbReference>
<evidence type="ECO:0000313" key="5">
    <source>
        <dbReference type="EMBL" id="SDL02510.1"/>
    </source>
</evidence>
<sequence length="165" mass="18704">MKRRQFMGLLGVGGLAGLLPGVALGRPKLDLEPAPGLETLELSDDEWRERLTPEQYEILRDHGTERAFSSPLDKEWGDGEYRCAGCDLLLFTSDMKYDSKTGWPSFFEHVEGHLLTQVDYFLFFPRTEYHCARCKGHQGHVFDDGPDPTGLRWCNNGLALRFVPA</sequence>
<reference evidence="6" key="1">
    <citation type="submission" date="2016-10" db="EMBL/GenBank/DDBJ databases">
        <authorList>
            <person name="Varghese N."/>
            <person name="Submissions S."/>
        </authorList>
    </citation>
    <scope>NUCLEOTIDE SEQUENCE [LARGE SCALE GENOMIC DNA]</scope>
    <source>
        <strain evidence="6">AAP</strain>
    </source>
</reference>
<dbReference type="PANTHER" id="PTHR10173">
    <property type="entry name" value="METHIONINE SULFOXIDE REDUCTASE"/>
    <property type="match status" value="1"/>
</dbReference>
<evidence type="ECO:0000256" key="2">
    <source>
        <dbReference type="ARBA" id="ARBA00023002"/>
    </source>
</evidence>
<gene>
    <name evidence="5" type="ORF">SAMN05192555_102210</name>
</gene>
<dbReference type="GO" id="GO:0006979">
    <property type="term" value="P:response to oxidative stress"/>
    <property type="evidence" value="ECO:0007669"/>
    <property type="project" value="InterPro"/>
</dbReference>